<feature type="transmembrane region" description="Helical" evidence="1">
    <location>
        <begin position="164"/>
        <end position="186"/>
    </location>
</feature>
<dbReference type="RefSeq" id="WP_073120420.1">
    <property type="nucleotide sequence ID" value="NZ_FRAA01000001.1"/>
</dbReference>
<feature type="transmembrane region" description="Helical" evidence="1">
    <location>
        <begin position="45"/>
        <end position="64"/>
    </location>
</feature>
<protein>
    <submittedName>
        <fullName evidence="2">Uncharacterized protein</fullName>
    </submittedName>
</protein>
<dbReference type="STRING" id="156994.SAMN04488028_1011256"/>
<keyword evidence="3" id="KW-1185">Reference proteome</keyword>
<sequence length="224" mass="25813">MEKSIETIWKNGFVDSQALIAPKLNNLYNQKSQDIVEKFKRMFKLNLWGLVILSAIMLPVSFALHMPYMGVPFFIIINLTVFINYRLSQSLGDLDKSTNSYEYLLSFHNWMQKQIHINAQLSRILYPMIFLSMIAGMWFLDFNGQTMGIKLTQKLLDSFPTLHLTYGIPTVFWAGLAVICAVMFVLGGKIYTLDLKIVYGRLLQKLDEIMADMEALRKEADTHP</sequence>
<proteinExistence type="predicted"/>
<evidence type="ECO:0000313" key="3">
    <source>
        <dbReference type="Proteomes" id="UP000184474"/>
    </source>
</evidence>
<evidence type="ECO:0000313" key="2">
    <source>
        <dbReference type="EMBL" id="SHJ79244.1"/>
    </source>
</evidence>
<dbReference type="Proteomes" id="UP000184474">
    <property type="component" value="Unassembled WGS sequence"/>
</dbReference>
<accession>A0A1M6M727</accession>
<gene>
    <name evidence="2" type="ORF">SAMN04488028_1011256</name>
</gene>
<feature type="transmembrane region" description="Helical" evidence="1">
    <location>
        <begin position="121"/>
        <end position="140"/>
    </location>
</feature>
<evidence type="ECO:0000256" key="1">
    <source>
        <dbReference type="SAM" id="Phobius"/>
    </source>
</evidence>
<keyword evidence="1" id="KW-0812">Transmembrane</keyword>
<organism evidence="2 3">
    <name type="scientific">Reichenbachiella agariperforans</name>
    <dbReference type="NCBI Taxonomy" id="156994"/>
    <lineage>
        <taxon>Bacteria</taxon>
        <taxon>Pseudomonadati</taxon>
        <taxon>Bacteroidota</taxon>
        <taxon>Cytophagia</taxon>
        <taxon>Cytophagales</taxon>
        <taxon>Reichenbachiellaceae</taxon>
        <taxon>Reichenbachiella</taxon>
    </lineage>
</organism>
<reference evidence="3" key="1">
    <citation type="submission" date="2016-11" db="EMBL/GenBank/DDBJ databases">
        <authorList>
            <person name="Varghese N."/>
            <person name="Submissions S."/>
        </authorList>
    </citation>
    <scope>NUCLEOTIDE SEQUENCE [LARGE SCALE GENOMIC DNA]</scope>
    <source>
        <strain evidence="3">DSM 26134</strain>
    </source>
</reference>
<feature type="transmembrane region" description="Helical" evidence="1">
    <location>
        <begin position="70"/>
        <end position="87"/>
    </location>
</feature>
<name>A0A1M6M727_REIAG</name>
<keyword evidence="1" id="KW-1133">Transmembrane helix</keyword>
<dbReference type="AlphaFoldDB" id="A0A1M6M727"/>
<keyword evidence="1" id="KW-0472">Membrane</keyword>
<dbReference type="EMBL" id="FRAA01000001">
    <property type="protein sequence ID" value="SHJ79244.1"/>
    <property type="molecule type" value="Genomic_DNA"/>
</dbReference>